<dbReference type="PANTHER" id="PTHR39452">
    <property type="entry name" value="CHEY-P PHOSPHATASE CHEX"/>
    <property type="match status" value="1"/>
</dbReference>
<dbReference type="CDD" id="cd17906">
    <property type="entry name" value="CheX"/>
    <property type="match status" value="1"/>
</dbReference>
<proteinExistence type="predicted"/>
<dbReference type="PANTHER" id="PTHR39452:SF1">
    <property type="entry name" value="CHEY-P PHOSPHATASE CHEX"/>
    <property type="match status" value="1"/>
</dbReference>
<dbReference type="RefSeq" id="WP_097157593.1">
    <property type="nucleotide sequence ID" value="NZ_OAOP01000002.1"/>
</dbReference>
<dbReference type="SUPFAM" id="SSF103039">
    <property type="entry name" value="CheC-like"/>
    <property type="match status" value="1"/>
</dbReference>
<dbReference type="InterPro" id="IPR028051">
    <property type="entry name" value="CheX-like_dom"/>
</dbReference>
<dbReference type="Gene3D" id="3.40.1550.10">
    <property type="entry name" value="CheC-like"/>
    <property type="match status" value="1"/>
</dbReference>
<dbReference type="InterPro" id="IPR028976">
    <property type="entry name" value="CheC-like_sf"/>
</dbReference>
<organism evidence="3 4">
    <name type="scientific">Bacillus oleivorans</name>
    <dbReference type="NCBI Taxonomy" id="1448271"/>
    <lineage>
        <taxon>Bacteria</taxon>
        <taxon>Bacillati</taxon>
        <taxon>Bacillota</taxon>
        <taxon>Bacilli</taxon>
        <taxon>Bacillales</taxon>
        <taxon>Bacillaceae</taxon>
        <taxon>Bacillus</taxon>
    </lineage>
</organism>
<reference evidence="3 4" key="1">
    <citation type="submission" date="2017-08" db="EMBL/GenBank/DDBJ databases">
        <authorList>
            <person name="de Groot N.N."/>
        </authorList>
    </citation>
    <scope>NUCLEOTIDE SEQUENCE [LARGE SCALE GENOMIC DNA]</scope>
    <source>
        <strain evidence="3 4">JC228</strain>
    </source>
</reference>
<accession>A0A285CKX6</accession>
<dbReference type="Proteomes" id="UP000219546">
    <property type="component" value="Unassembled WGS sequence"/>
</dbReference>
<dbReference type="AlphaFoldDB" id="A0A285CKX6"/>
<dbReference type="GO" id="GO:0006935">
    <property type="term" value="P:chemotaxis"/>
    <property type="evidence" value="ECO:0007669"/>
    <property type="project" value="UniProtKB-KW"/>
</dbReference>
<dbReference type="Pfam" id="PF13690">
    <property type="entry name" value="CheX"/>
    <property type="match status" value="1"/>
</dbReference>
<keyword evidence="4" id="KW-1185">Reference proteome</keyword>
<protein>
    <submittedName>
        <fullName evidence="3">Chemotaxis protein CheX</fullName>
    </submittedName>
</protein>
<dbReference type="EMBL" id="OAOP01000002">
    <property type="protein sequence ID" value="SNX68204.1"/>
    <property type="molecule type" value="Genomic_DNA"/>
</dbReference>
<evidence type="ECO:0000256" key="1">
    <source>
        <dbReference type="ARBA" id="ARBA00022500"/>
    </source>
</evidence>
<dbReference type="InterPro" id="IPR038756">
    <property type="entry name" value="CheX-like"/>
</dbReference>
<evidence type="ECO:0000313" key="4">
    <source>
        <dbReference type="Proteomes" id="UP000219546"/>
    </source>
</evidence>
<evidence type="ECO:0000313" key="3">
    <source>
        <dbReference type="EMBL" id="SNX68204.1"/>
    </source>
</evidence>
<feature type="domain" description="Chemotaxis phosphatase CheX-like" evidence="2">
    <location>
        <begin position="44"/>
        <end position="128"/>
    </location>
</feature>
<sequence length="150" mass="16669">MQKLNQWDAILDSTIRSVHQVLPVDIQIDQPEVLSEPFLQEEMGVFIGISGDLPTRLILEGKQSTYSMLGEKMFGMPLMGEMLESFSGELENMIGGHLSTLLSEKGIQVDITPPQTLVGQSTLYECQEAYKVTASFGGSDKMNIWLIVEE</sequence>
<name>A0A285CKX6_9BACI</name>
<evidence type="ECO:0000259" key="2">
    <source>
        <dbReference type="Pfam" id="PF13690"/>
    </source>
</evidence>
<dbReference type="OrthoDB" id="9788100at2"/>
<keyword evidence="1" id="KW-0145">Chemotaxis</keyword>
<gene>
    <name evidence="3" type="ORF">SAMN05877753_102409</name>
</gene>